<dbReference type="PROSITE" id="PS00375">
    <property type="entry name" value="UDPGT"/>
    <property type="match status" value="1"/>
</dbReference>
<dbReference type="EMBL" id="JANEYF010004543">
    <property type="protein sequence ID" value="KAJ8930799.1"/>
    <property type="molecule type" value="Genomic_DNA"/>
</dbReference>
<protein>
    <recommendedName>
        <fullName evidence="5">UDP-glucuronosyltransferase</fullName>
        <ecNumber evidence="5">2.4.1.17</ecNumber>
    </recommendedName>
</protein>
<evidence type="ECO:0000313" key="7">
    <source>
        <dbReference type="EMBL" id="KAJ8930799.1"/>
    </source>
</evidence>
<dbReference type="CDD" id="cd03784">
    <property type="entry name" value="GT1_Gtf-like"/>
    <property type="match status" value="1"/>
</dbReference>
<comment type="similarity">
    <text evidence="1 4">Belongs to the UDP-glycosyltransferase family.</text>
</comment>
<dbReference type="InterPro" id="IPR035595">
    <property type="entry name" value="UDP_glycos_trans_CS"/>
</dbReference>
<keyword evidence="3 4" id="KW-0808">Transferase</keyword>
<dbReference type="GO" id="GO:0016020">
    <property type="term" value="C:membrane"/>
    <property type="evidence" value="ECO:0007669"/>
    <property type="project" value="UniProtKB-SubCell"/>
</dbReference>
<dbReference type="InterPro" id="IPR050271">
    <property type="entry name" value="UDP-glycosyltransferase"/>
</dbReference>
<reference evidence="7" key="1">
    <citation type="journal article" date="2023" name="Insect Mol. Biol.">
        <title>Genome sequencing provides insights into the evolution of gene families encoding plant cell wall-degrading enzymes in longhorned beetles.</title>
        <authorList>
            <person name="Shin N.R."/>
            <person name="Okamura Y."/>
            <person name="Kirsch R."/>
            <person name="Pauchet Y."/>
        </authorList>
    </citation>
    <scope>NUCLEOTIDE SEQUENCE</scope>
    <source>
        <strain evidence="7">RBIC_L_NR</strain>
    </source>
</reference>
<evidence type="ECO:0000256" key="5">
    <source>
        <dbReference type="RuleBase" id="RU362059"/>
    </source>
</evidence>
<evidence type="ECO:0000256" key="4">
    <source>
        <dbReference type="RuleBase" id="RU003718"/>
    </source>
</evidence>
<dbReference type="Pfam" id="PF00201">
    <property type="entry name" value="UDPGT"/>
    <property type="match status" value="1"/>
</dbReference>
<dbReference type="FunFam" id="3.40.50.2000:FF:000021">
    <property type="entry name" value="UDP-glucuronosyltransferase"/>
    <property type="match status" value="1"/>
</dbReference>
<feature type="signal peptide" evidence="6">
    <location>
        <begin position="1"/>
        <end position="15"/>
    </location>
</feature>
<comment type="subcellular location">
    <subcellularLocation>
        <location evidence="5">Membrane</location>
        <topology evidence="5">Single-pass membrane protein</topology>
    </subcellularLocation>
</comment>
<dbReference type="SUPFAM" id="SSF53756">
    <property type="entry name" value="UDP-Glycosyltransferase/glycogen phosphorylase"/>
    <property type="match status" value="1"/>
</dbReference>
<keyword evidence="6" id="KW-0732">Signal</keyword>
<dbReference type="Gene3D" id="3.40.50.2000">
    <property type="entry name" value="Glycogen Phosphorylase B"/>
    <property type="match status" value="1"/>
</dbReference>
<feature type="non-terminal residue" evidence="7">
    <location>
        <position position="472"/>
    </location>
</feature>
<feature type="transmembrane region" description="Helical" evidence="5">
    <location>
        <begin position="437"/>
        <end position="457"/>
    </location>
</feature>
<keyword evidence="5" id="KW-0472">Membrane</keyword>
<name>A0AAV8WWG6_9CUCU</name>
<dbReference type="Proteomes" id="UP001162156">
    <property type="component" value="Unassembled WGS sequence"/>
</dbReference>
<keyword evidence="2 4" id="KW-0328">Glycosyltransferase</keyword>
<evidence type="ECO:0000313" key="8">
    <source>
        <dbReference type="Proteomes" id="UP001162156"/>
    </source>
</evidence>
<evidence type="ECO:0000256" key="2">
    <source>
        <dbReference type="ARBA" id="ARBA00022676"/>
    </source>
</evidence>
<dbReference type="EC" id="2.4.1.17" evidence="5"/>
<feature type="chain" id="PRO_5043350503" description="UDP-glucuronosyltransferase" evidence="6">
    <location>
        <begin position="16"/>
        <end position="472"/>
    </location>
</feature>
<evidence type="ECO:0000256" key="1">
    <source>
        <dbReference type="ARBA" id="ARBA00009995"/>
    </source>
</evidence>
<dbReference type="AlphaFoldDB" id="A0AAV8WWG6"/>
<keyword evidence="5" id="KW-1133">Transmembrane helix</keyword>
<organism evidence="7 8">
    <name type="scientific">Rhamnusium bicolor</name>
    <dbReference type="NCBI Taxonomy" id="1586634"/>
    <lineage>
        <taxon>Eukaryota</taxon>
        <taxon>Metazoa</taxon>
        <taxon>Ecdysozoa</taxon>
        <taxon>Arthropoda</taxon>
        <taxon>Hexapoda</taxon>
        <taxon>Insecta</taxon>
        <taxon>Pterygota</taxon>
        <taxon>Neoptera</taxon>
        <taxon>Endopterygota</taxon>
        <taxon>Coleoptera</taxon>
        <taxon>Polyphaga</taxon>
        <taxon>Cucujiformia</taxon>
        <taxon>Chrysomeloidea</taxon>
        <taxon>Cerambycidae</taxon>
        <taxon>Lepturinae</taxon>
        <taxon>Rhagiini</taxon>
        <taxon>Rhamnusium</taxon>
    </lineage>
</organism>
<dbReference type="PANTHER" id="PTHR48043:SF159">
    <property type="entry name" value="EG:EG0003.4 PROTEIN-RELATED"/>
    <property type="match status" value="1"/>
</dbReference>
<evidence type="ECO:0000256" key="6">
    <source>
        <dbReference type="SAM" id="SignalP"/>
    </source>
</evidence>
<dbReference type="GO" id="GO:0015020">
    <property type="term" value="F:glucuronosyltransferase activity"/>
    <property type="evidence" value="ECO:0007669"/>
    <property type="project" value="UniProtKB-EC"/>
</dbReference>
<gene>
    <name evidence="7" type="ORF">NQ314_016376</name>
</gene>
<evidence type="ECO:0000256" key="3">
    <source>
        <dbReference type="ARBA" id="ARBA00022679"/>
    </source>
</evidence>
<keyword evidence="8" id="KW-1185">Reference proteome</keyword>
<keyword evidence="5" id="KW-0812">Transmembrane</keyword>
<sequence>MKLIYLIVFLKCAETAKILAIVFSPSYSHQVAFRPIWKELSKRGHDITLLTTDPMNDSKYKNIREIDLSKSYEIMEKYGASDVITKTQNTVKSMKETAIQSDKIFISKYFFRFNVPFIGLTSLDAVPRTHKAIGNIMHPSIYPDFSLPFVRNLTFSQRLMSIFFSWAVLIYEYFLYQVENENAMRHFGDIRPLNEIEKDISMLFINVNPLFHHIRPIGPNTIPIGGGLHIQKVQPLPKELQDFMDNAEQGIIYFSLGTNVKSSLINDRLKSVILETFSDLPYKILWKFEEDNLTGKPKNVKIFKWIPQRDLIQHPKLVLFITQCGLQSMEESIYSHVPMVGMPFFGDQYNNARIMEEKRIGISVDHHNLSKEIFRNAILEVIKNPFYRDQVKDIATLSKDVEMTGLEKAVWWTEYTIRTRGAKHLKNPVVDLPYYKYYLLDVIGFILSITAVFLFAITKILQFLTELIGSRQ</sequence>
<comment type="caution">
    <text evidence="7">The sequence shown here is derived from an EMBL/GenBank/DDBJ whole genome shotgun (WGS) entry which is preliminary data.</text>
</comment>
<comment type="catalytic activity">
    <reaction evidence="5">
        <text>glucuronate acceptor + UDP-alpha-D-glucuronate = acceptor beta-D-glucuronoside + UDP + H(+)</text>
        <dbReference type="Rhea" id="RHEA:21032"/>
        <dbReference type="ChEBI" id="CHEBI:15378"/>
        <dbReference type="ChEBI" id="CHEBI:58052"/>
        <dbReference type="ChEBI" id="CHEBI:58223"/>
        <dbReference type="ChEBI" id="CHEBI:132367"/>
        <dbReference type="ChEBI" id="CHEBI:132368"/>
        <dbReference type="EC" id="2.4.1.17"/>
    </reaction>
</comment>
<accession>A0AAV8WWG6</accession>
<dbReference type="InterPro" id="IPR002213">
    <property type="entry name" value="UDP_glucos_trans"/>
</dbReference>
<dbReference type="PANTHER" id="PTHR48043">
    <property type="entry name" value="EG:EG0003.4 PROTEIN-RELATED"/>
    <property type="match status" value="1"/>
</dbReference>
<proteinExistence type="inferred from homology"/>